<organism evidence="2 3">
    <name type="scientific">Dactylosporangium darangshiense</name>
    <dbReference type="NCBI Taxonomy" id="579108"/>
    <lineage>
        <taxon>Bacteria</taxon>
        <taxon>Bacillati</taxon>
        <taxon>Actinomycetota</taxon>
        <taxon>Actinomycetes</taxon>
        <taxon>Micromonosporales</taxon>
        <taxon>Micromonosporaceae</taxon>
        <taxon>Dactylosporangium</taxon>
    </lineage>
</organism>
<dbReference type="Pfam" id="PF00561">
    <property type="entry name" value="Abhydrolase_1"/>
    <property type="match status" value="1"/>
</dbReference>
<accession>A0ABP8DJS9</accession>
<keyword evidence="2" id="KW-0378">Hydrolase</keyword>
<dbReference type="EMBL" id="BAABAT010000028">
    <property type="protein sequence ID" value="GAA4257778.1"/>
    <property type="molecule type" value="Genomic_DNA"/>
</dbReference>
<evidence type="ECO:0000313" key="3">
    <source>
        <dbReference type="Proteomes" id="UP001500620"/>
    </source>
</evidence>
<sequence length="262" mass="27807">MYVSKQGDGERTLVIIQPGDGDADGSAALVRELVAGGGYTVLTYDRRGLSRSPAGEDDEAVTIESHTDDLALMLATHAKAPVDVVGLSIGALIGLDLAARYPGLVHTLVAHEPPLTQVLDDPAPFVARQRAVEDAFRAEGIQAAMRQFLALTALDPNDREPDAELPRPTPAPAREANLTFFLTHDAPAARRFRLYLEPLLAGAPPTVIPAVGASTRDSPHAAPALALARLLGREAAEFEGGHSAHVFRPKAFAARLRELLAE</sequence>
<feature type="domain" description="AB hydrolase-1" evidence="1">
    <location>
        <begin position="30"/>
        <end position="148"/>
    </location>
</feature>
<dbReference type="InterPro" id="IPR029058">
    <property type="entry name" value="AB_hydrolase_fold"/>
</dbReference>
<evidence type="ECO:0000313" key="2">
    <source>
        <dbReference type="EMBL" id="GAA4257778.1"/>
    </source>
</evidence>
<dbReference type="SUPFAM" id="SSF53474">
    <property type="entry name" value="alpha/beta-Hydrolases"/>
    <property type="match status" value="1"/>
</dbReference>
<dbReference type="Proteomes" id="UP001500620">
    <property type="component" value="Unassembled WGS sequence"/>
</dbReference>
<dbReference type="RefSeq" id="WP_345134752.1">
    <property type="nucleotide sequence ID" value="NZ_BAABAT010000028.1"/>
</dbReference>
<keyword evidence="3" id="KW-1185">Reference proteome</keyword>
<gene>
    <name evidence="2" type="ORF">GCM10022255_075920</name>
</gene>
<proteinExistence type="predicted"/>
<comment type="caution">
    <text evidence="2">The sequence shown here is derived from an EMBL/GenBank/DDBJ whole genome shotgun (WGS) entry which is preliminary data.</text>
</comment>
<dbReference type="Gene3D" id="3.40.50.1820">
    <property type="entry name" value="alpha/beta hydrolase"/>
    <property type="match status" value="1"/>
</dbReference>
<evidence type="ECO:0000259" key="1">
    <source>
        <dbReference type="Pfam" id="PF00561"/>
    </source>
</evidence>
<dbReference type="GO" id="GO:0016787">
    <property type="term" value="F:hydrolase activity"/>
    <property type="evidence" value="ECO:0007669"/>
    <property type="project" value="UniProtKB-KW"/>
</dbReference>
<name>A0ABP8DJS9_9ACTN</name>
<dbReference type="InterPro" id="IPR000073">
    <property type="entry name" value="AB_hydrolase_1"/>
</dbReference>
<reference evidence="3" key="1">
    <citation type="journal article" date="2019" name="Int. J. Syst. Evol. Microbiol.">
        <title>The Global Catalogue of Microorganisms (GCM) 10K type strain sequencing project: providing services to taxonomists for standard genome sequencing and annotation.</title>
        <authorList>
            <consortium name="The Broad Institute Genomics Platform"/>
            <consortium name="The Broad Institute Genome Sequencing Center for Infectious Disease"/>
            <person name="Wu L."/>
            <person name="Ma J."/>
        </authorList>
    </citation>
    <scope>NUCLEOTIDE SEQUENCE [LARGE SCALE GENOMIC DNA]</scope>
    <source>
        <strain evidence="3">JCM 17441</strain>
    </source>
</reference>
<protein>
    <submittedName>
        <fullName evidence="2">Alpha/beta hydrolase</fullName>
    </submittedName>
</protein>